<feature type="transmembrane region" description="Helical" evidence="2">
    <location>
        <begin position="38"/>
        <end position="59"/>
    </location>
</feature>
<evidence type="ECO:0000313" key="3">
    <source>
        <dbReference type="EMBL" id="RKO82815.1"/>
    </source>
</evidence>
<keyword evidence="2" id="KW-0812">Transmembrane</keyword>
<dbReference type="OrthoDB" id="102260at2759"/>
<keyword evidence="4" id="KW-1185">Reference proteome</keyword>
<dbReference type="AlphaFoldDB" id="A0A4P9VVG8"/>
<gene>
    <name evidence="3" type="ORF">BDK51DRAFT_52089</name>
</gene>
<protein>
    <submittedName>
        <fullName evidence="3">Uncharacterized protein</fullName>
    </submittedName>
</protein>
<dbReference type="Proteomes" id="UP000269721">
    <property type="component" value="Unassembled WGS sequence"/>
</dbReference>
<evidence type="ECO:0000256" key="1">
    <source>
        <dbReference type="SAM" id="MobiDB-lite"/>
    </source>
</evidence>
<name>A0A4P9VVG8_9FUNG</name>
<feature type="region of interest" description="Disordered" evidence="1">
    <location>
        <begin position="208"/>
        <end position="250"/>
    </location>
</feature>
<proteinExistence type="predicted"/>
<keyword evidence="2" id="KW-1133">Transmembrane helix</keyword>
<evidence type="ECO:0000313" key="4">
    <source>
        <dbReference type="Proteomes" id="UP000269721"/>
    </source>
</evidence>
<evidence type="ECO:0000256" key="2">
    <source>
        <dbReference type="SAM" id="Phobius"/>
    </source>
</evidence>
<dbReference type="EMBL" id="ML002053">
    <property type="protein sequence ID" value="RKO82815.1"/>
    <property type="molecule type" value="Genomic_DNA"/>
</dbReference>
<reference evidence="4" key="1">
    <citation type="journal article" date="2018" name="Nat. Microbiol.">
        <title>Leveraging single-cell genomics to expand the fungal tree of life.</title>
        <authorList>
            <person name="Ahrendt S.R."/>
            <person name="Quandt C.A."/>
            <person name="Ciobanu D."/>
            <person name="Clum A."/>
            <person name="Salamov A."/>
            <person name="Andreopoulos B."/>
            <person name="Cheng J.F."/>
            <person name="Woyke T."/>
            <person name="Pelin A."/>
            <person name="Henrissat B."/>
            <person name="Reynolds N.K."/>
            <person name="Benny G.L."/>
            <person name="Smith M.E."/>
            <person name="James T.Y."/>
            <person name="Grigoriev I.V."/>
        </authorList>
    </citation>
    <scope>NUCLEOTIDE SEQUENCE [LARGE SCALE GENOMIC DNA]</scope>
</reference>
<sequence>MVFGIDCFAQTGFINASESFLSSSDHRSFTTFTGSGKITAMLVSVVVLALIGIVVQFRINVGRSFHNGKDIILATALEEAELGSGSDNSIVAKTPTCKGPGNPRRLTVGDRLIASGLEPRRTCSPPLKMQRFPSSLLVRFWAGTVWSGAGRGAGGSSCDPMRPVHGHFVHTQVPDGVQRRATDAEFELVIELLEELLLERRAAEKAEAATKATAVDLREGEDEGGCADGAEKEQEDGTAVDSVDGQPTGP</sequence>
<accession>A0A4P9VVG8</accession>
<keyword evidence="2" id="KW-0472">Membrane</keyword>
<organism evidence="3 4">
    <name type="scientific">Blyttiomyces helicus</name>
    <dbReference type="NCBI Taxonomy" id="388810"/>
    <lineage>
        <taxon>Eukaryota</taxon>
        <taxon>Fungi</taxon>
        <taxon>Fungi incertae sedis</taxon>
        <taxon>Chytridiomycota</taxon>
        <taxon>Chytridiomycota incertae sedis</taxon>
        <taxon>Chytridiomycetes</taxon>
        <taxon>Chytridiomycetes incertae sedis</taxon>
        <taxon>Blyttiomyces</taxon>
    </lineage>
</organism>